<dbReference type="Proteomes" id="UP000236370">
    <property type="component" value="Unassembled WGS sequence"/>
</dbReference>
<sequence>MSTVFSFGSGTLGSTTVAAGGTSTGGGFSFGTGASR</sequence>
<dbReference type="EMBL" id="NBAG03000041">
    <property type="protein sequence ID" value="PNI94778.1"/>
    <property type="molecule type" value="Genomic_DNA"/>
</dbReference>
<dbReference type="AlphaFoldDB" id="A0A2J8QEU7"/>
<evidence type="ECO:0000313" key="3">
    <source>
        <dbReference type="Proteomes" id="UP000236370"/>
    </source>
</evidence>
<proteinExistence type="predicted"/>
<protein>
    <submittedName>
        <fullName evidence="2">NUP58 isoform 5</fullName>
    </submittedName>
</protein>
<feature type="region of interest" description="Disordered" evidence="1">
    <location>
        <begin position="1"/>
        <end position="36"/>
    </location>
</feature>
<organism evidence="2 3">
    <name type="scientific">Pan troglodytes</name>
    <name type="common">Chimpanzee</name>
    <dbReference type="NCBI Taxonomy" id="9598"/>
    <lineage>
        <taxon>Eukaryota</taxon>
        <taxon>Metazoa</taxon>
        <taxon>Chordata</taxon>
        <taxon>Craniata</taxon>
        <taxon>Vertebrata</taxon>
        <taxon>Euteleostomi</taxon>
        <taxon>Mammalia</taxon>
        <taxon>Eutheria</taxon>
        <taxon>Euarchontoglires</taxon>
        <taxon>Primates</taxon>
        <taxon>Haplorrhini</taxon>
        <taxon>Catarrhini</taxon>
        <taxon>Hominidae</taxon>
        <taxon>Pan</taxon>
    </lineage>
</organism>
<evidence type="ECO:0000313" key="2">
    <source>
        <dbReference type="EMBL" id="PNI94778.1"/>
    </source>
</evidence>
<gene>
    <name evidence="2" type="ORF">CK820_G0032762</name>
</gene>
<name>A0A2J8QEU7_PANTR</name>
<feature type="compositionally biased region" description="Low complexity" evidence="1">
    <location>
        <begin position="8"/>
        <end position="21"/>
    </location>
</feature>
<accession>A0A2J8QEU7</accession>
<reference evidence="2 3" key="1">
    <citation type="submission" date="2017-12" db="EMBL/GenBank/DDBJ databases">
        <title>High-resolution comparative analysis of great ape genomes.</title>
        <authorList>
            <person name="Pollen A."/>
            <person name="Hastie A."/>
            <person name="Hormozdiari F."/>
            <person name="Dougherty M."/>
            <person name="Liu R."/>
            <person name="Chaisson M."/>
            <person name="Hoppe E."/>
            <person name="Hill C."/>
            <person name="Pang A."/>
            <person name="Hillier L."/>
            <person name="Baker C."/>
            <person name="Armstrong J."/>
            <person name="Shendure J."/>
            <person name="Paten B."/>
            <person name="Wilson R."/>
            <person name="Chao H."/>
            <person name="Schneider V."/>
            <person name="Ventura M."/>
            <person name="Kronenberg Z."/>
            <person name="Murali S."/>
            <person name="Gordon D."/>
            <person name="Cantsilieris S."/>
            <person name="Munson K."/>
            <person name="Nelson B."/>
            <person name="Raja A."/>
            <person name="Underwood J."/>
            <person name="Diekhans M."/>
            <person name="Fiddes I."/>
            <person name="Haussler D."/>
            <person name="Eichler E."/>
        </authorList>
    </citation>
    <scope>NUCLEOTIDE SEQUENCE [LARGE SCALE GENOMIC DNA]</scope>
    <source>
        <strain evidence="2">Yerkes chimp pedigree #C0471</strain>
    </source>
</reference>
<comment type="caution">
    <text evidence="2">The sequence shown here is derived from an EMBL/GenBank/DDBJ whole genome shotgun (WGS) entry which is preliminary data.</text>
</comment>
<evidence type="ECO:0000256" key="1">
    <source>
        <dbReference type="SAM" id="MobiDB-lite"/>
    </source>
</evidence>